<name>A0A6B9FK44_9HYPH</name>
<dbReference type="AlphaFoldDB" id="A0A6B9FK44"/>
<evidence type="ECO:0000313" key="2">
    <source>
        <dbReference type="EMBL" id="QGY02913.1"/>
    </source>
</evidence>
<feature type="transmembrane region" description="Helical" evidence="1">
    <location>
        <begin position="138"/>
        <end position="157"/>
    </location>
</feature>
<dbReference type="OrthoDB" id="9794709at2"/>
<feature type="transmembrane region" description="Helical" evidence="1">
    <location>
        <begin position="228"/>
        <end position="248"/>
    </location>
</feature>
<feature type="transmembrane region" description="Helical" evidence="1">
    <location>
        <begin position="190"/>
        <end position="208"/>
    </location>
</feature>
<feature type="transmembrane region" description="Helical" evidence="1">
    <location>
        <begin position="98"/>
        <end position="118"/>
    </location>
</feature>
<feature type="transmembrane region" description="Helical" evidence="1">
    <location>
        <begin position="72"/>
        <end position="92"/>
    </location>
</feature>
<dbReference type="Proteomes" id="UP000012488">
    <property type="component" value="Chromosome"/>
</dbReference>
<reference evidence="2 3" key="1">
    <citation type="journal article" date="2012" name="Genet. Mol. Biol.">
        <title>Analysis of 16S rRNA and mxaF genes revealing insights into Methylobacterium niche-specific plant association.</title>
        <authorList>
            <person name="Dourado M.N."/>
            <person name="Andreote F.D."/>
            <person name="Dini-Andreote F."/>
            <person name="Conti R."/>
            <person name="Araujo J.M."/>
            <person name="Araujo W.L."/>
        </authorList>
    </citation>
    <scope>NUCLEOTIDE SEQUENCE [LARGE SCALE GENOMIC DNA]</scope>
    <source>
        <strain evidence="2 3">SR1.6/6</strain>
    </source>
</reference>
<evidence type="ECO:0008006" key="4">
    <source>
        <dbReference type="Google" id="ProtNLM"/>
    </source>
</evidence>
<protein>
    <recommendedName>
        <fullName evidence="4">Membrane-anchored protein</fullName>
    </recommendedName>
</protein>
<sequence length="258" mass="27217">MSEIQRQILNKVPEVTAAFWVIKILSTTVGETGADYLAMNVGLGAAVTAILTAGLLAAVLALQVRERRYVPWTYWSTVVLVSVVGTQVTDILTDKLGVSLFVGTGVFAAALAAVFALWYATERTLSIHAIATRRREAFYWLAILLTFALGTAAGDLATEALGLGFNLGVAVFGTILAALALAWRLGANPVTTFWLAYIVTRPLGASLGDLLSQAREYGGLGFGTASTSLVFLVVIVVLVTSLSLVPVCPGELAGQRRA</sequence>
<proteinExistence type="predicted"/>
<keyword evidence="1" id="KW-0472">Membrane</keyword>
<dbReference type="KEGG" id="mmes:MMSR116_14245"/>
<dbReference type="Pfam" id="PF03988">
    <property type="entry name" value="DUF347"/>
    <property type="match status" value="4"/>
</dbReference>
<dbReference type="RefSeq" id="WP_010682493.1">
    <property type="nucleotide sequence ID" value="NZ_CP043538.1"/>
</dbReference>
<reference evidence="2 3" key="2">
    <citation type="journal article" date="2013" name="Genome Announc.">
        <title>Draft Genome Sequence of Methylobacterium mesophilicum Strain SR1.6/6, Isolated from Citrus sinensis.</title>
        <authorList>
            <person name="Marinho Almeida D."/>
            <person name="Dini-Andreote F."/>
            <person name="Camargo Neves A.A."/>
            <person name="Juca Ramos R.T."/>
            <person name="Andreote F.D."/>
            <person name="Carneiro A.R."/>
            <person name="Oliveira de Souza Lima A."/>
            <person name="Caracciolo Gomes de Sa P.H."/>
            <person name="Ribeiro Barbosa M.S."/>
            <person name="Araujo W.L."/>
            <person name="Silva A."/>
        </authorList>
    </citation>
    <scope>NUCLEOTIDE SEQUENCE [LARGE SCALE GENOMIC DNA]</scope>
    <source>
        <strain evidence="2 3">SR1.6/6</strain>
    </source>
</reference>
<evidence type="ECO:0000313" key="3">
    <source>
        <dbReference type="Proteomes" id="UP000012488"/>
    </source>
</evidence>
<accession>A0A6B9FK44</accession>
<organism evidence="2 3">
    <name type="scientific">Methylobacterium mesophilicum SR1.6/6</name>
    <dbReference type="NCBI Taxonomy" id="908290"/>
    <lineage>
        <taxon>Bacteria</taxon>
        <taxon>Pseudomonadati</taxon>
        <taxon>Pseudomonadota</taxon>
        <taxon>Alphaproteobacteria</taxon>
        <taxon>Hyphomicrobiales</taxon>
        <taxon>Methylobacteriaceae</taxon>
        <taxon>Methylobacterium</taxon>
    </lineage>
</organism>
<feature type="transmembrane region" description="Helical" evidence="1">
    <location>
        <begin position="36"/>
        <end position="60"/>
    </location>
</feature>
<gene>
    <name evidence="2" type="ORF">MMSR116_14245</name>
</gene>
<keyword evidence="1" id="KW-1133">Transmembrane helix</keyword>
<feature type="transmembrane region" description="Helical" evidence="1">
    <location>
        <begin position="163"/>
        <end position="183"/>
    </location>
</feature>
<dbReference type="EMBL" id="CP043538">
    <property type="protein sequence ID" value="QGY02913.1"/>
    <property type="molecule type" value="Genomic_DNA"/>
</dbReference>
<keyword evidence="1" id="KW-0812">Transmembrane</keyword>
<dbReference type="InterPro" id="IPR007136">
    <property type="entry name" value="DUF347"/>
</dbReference>
<evidence type="ECO:0000256" key="1">
    <source>
        <dbReference type="SAM" id="Phobius"/>
    </source>
</evidence>